<keyword evidence="1" id="KW-0472">Membrane</keyword>
<dbReference type="EMBL" id="CP000159">
    <property type="protein sequence ID" value="ABC45931.1"/>
    <property type="molecule type" value="Genomic_DNA"/>
</dbReference>
<evidence type="ECO:0000313" key="3">
    <source>
        <dbReference type="Proteomes" id="UP000008674"/>
    </source>
</evidence>
<accession>Q2S1R1</accession>
<dbReference type="STRING" id="309807.SRU_1752"/>
<sequence>MLTACLLSMKWLKSILVGVLGSLVMFLLMMLGIHGTGIAPFNLPPSAAFLEQLGLNTGPLPLLVHFGYGATWSLVLVGLYGSDANVRRGIYLATGLWAFMMLVYSPLIGWGVFGIGGSGHTLAASDPLHLGSTAKYVVATLLLHLVYGSIIGGLNPAWIQSEKSSTRSTA</sequence>
<keyword evidence="1" id="KW-0812">Transmembrane</keyword>
<organism evidence="2 3">
    <name type="scientific">Salinibacter ruber (strain DSM 13855 / M31)</name>
    <dbReference type="NCBI Taxonomy" id="309807"/>
    <lineage>
        <taxon>Bacteria</taxon>
        <taxon>Pseudomonadati</taxon>
        <taxon>Rhodothermota</taxon>
        <taxon>Rhodothermia</taxon>
        <taxon>Rhodothermales</taxon>
        <taxon>Salinibacteraceae</taxon>
        <taxon>Salinibacter</taxon>
    </lineage>
</organism>
<protein>
    <submittedName>
        <fullName evidence="2">Uncharacterized protein</fullName>
    </submittedName>
</protein>
<dbReference type="AlphaFoldDB" id="Q2S1R1"/>
<dbReference type="OrthoDB" id="1524599at2"/>
<evidence type="ECO:0000256" key="1">
    <source>
        <dbReference type="SAM" id="Phobius"/>
    </source>
</evidence>
<proteinExistence type="predicted"/>
<dbReference type="eggNOG" id="ENOG5033F3C">
    <property type="taxonomic scope" value="Bacteria"/>
</dbReference>
<feature type="transmembrane region" description="Helical" evidence="1">
    <location>
        <begin position="62"/>
        <end position="82"/>
    </location>
</feature>
<evidence type="ECO:0000313" key="2">
    <source>
        <dbReference type="EMBL" id="ABC45931.1"/>
    </source>
</evidence>
<dbReference type="KEGG" id="sru:SRU_1752"/>
<dbReference type="EnsemblBacteria" id="ABC45931">
    <property type="protein sequence ID" value="ABC45931"/>
    <property type="gene ID" value="SRU_1752"/>
</dbReference>
<name>Q2S1R1_SALRD</name>
<keyword evidence="3" id="KW-1185">Reference proteome</keyword>
<dbReference type="Proteomes" id="UP000008674">
    <property type="component" value="Chromosome"/>
</dbReference>
<feature type="transmembrane region" description="Helical" evidence="1">
    <location>
        <begin position="136"/>
        <end position="158"/>
    </location>
</feature>
<gene>
    <name evidence="2" type="ordered locus">SRU_1752</name>
</gene>
<feature type="transmembrane region" description="Helical" evidence="1">
    <location>
        <begin position="12"/>
        <end position="33"/>
    </location>
</feature>
<feature type="transmembrane region" description="Helical" evidence="1">
    <location>
        <begin position="89"/>
        <end position="116"/>
    </location>
</feature>
<keyword evidence="1" id="KW-1133">Transmembrane helix</keyword>
<dbReference type="HOGENOM" id="CLU_1634208_0_0_10"/>
<reference evidence="2 3" key="1">
    <citation type="journal article" date="2005" name="Proc. Natl. Acad. Sci. U.S.A.">
        <title>The genome of Salinibacter ruber: convergence and gene exchange among hyperhalophilic bacteria and archaea.</title>
        <authorList>
            <person name="Mongodin E.F."/>
            <person name="Nelson K.E."/>
            <person name="Daugherty S."/>
            <person name="Deboy R.T."/>
            <person name="Wister J."/>
            <person name="Khouri H."/>
            <person name="Weidman J."/>
            <person name="Walsh D.A."/>
            <person name="Papke R.T."/>
            <person name="Sanchez Perez G."/>
            <person name="Sharma A.K."/>
            <person name="Nesbo C.L."/>
            <person name="MacLeod D."/>
            <person name="Bapteste E."/>
            <person name="Doolittle W.F."/>
            <person name="Charlebois R.L."/>
            <person name="Legault B."/>
            <person name="Rodriguez-Valera F."/>
        </authorList>
    </citation>
    <scope>NUCLEOTIDE SEQUENCE [LARGE SCALE GENOMIC DNA]</scope>
    <source>
        <strain evidence="3">DSM 13855 / CECT 5946 / M31</strain>
    </source>
</reference>